<organism evidence="1 2">
    <name type="scientific">Microscilla marina ATCC 23134</name>
    <dbReference type="NCBI Taxonomy" id="313606"/>
    <lineage>
        <taxon>Bacteria</taxon>
        <taxon>Pseudomonadati</taxon>
        <taxon>Bacteroidota</taxon>
        <taxon>Cytophagia</taxon>
        <taxon>Cytophagales</taxon>
        <taxon>Microscillaceae</taxon>
        <taxon>Microscilla</taxon>
    </lineage>
</organism>
<proteinExistence type="predicted"/>
<dbReference type="RefSeq" id="WP_002705360.1">
    <property type="nucleotide sequence ID" value="NZ_AAWS01000079.1"/>
</dbReference>
<dbReference type="OrthoDB" id="717548at2"/>
<evidence type="ECO:0000313" key="1">
    <source>
        <dbReference type="EMBL" id="EAY24165.1"/>
    </source>
</evidence>
<name>A1ZZL1_MICM2</name>
<sequence length="1862" mass="207714">MDFIKNYQFKKGSDDLGTVFYQNMVTGNDELLVSAMTMDGQDNILFKTDHLGRVLWALSLEAYYVCSMILCHNGDALALLSVFGSNVPVVIRVGSQGQILWRRVISFSMVDTVNAKPLVVETPEGYGVVCLEQSYYEEKLLIKLDPSGQVVKSTSFKDPYLALGEMHYDPVLRHIIWVSKMIDHQLGPNASIVVFTESLEVVKKRRLKLSPNDFNSDNYTGDIFSIVTANDYKLVVSSDFHFYAPLSKDLPIGSISVHKTLHNNRYAYQQNHLSPNYFYRYKNSQVDFIDFDKGILKKVALGANGFNEIIVPYHVSNGHLYYSFNHTIYATSEDFQECIDLVVNSTEPLDLTPTTITIEDLVLEVKEPFIQFSNDNLETFTGLTWQEEPICVPTNPQFPQSPHLYLQAAGSTGADGSARGIHLRWMLKKQLTHHLPKGNLANTTHHLNKPDDFVKIYRAAYAPKVTSLDLSTPPQTVDDLNQKWMYSVDEQFISVHFHQADRYQTIRSSINPLVNPQGFIQNYGDGLMEVSTEKNVFFAVRWVVNQGQAGSQLQVECFGVEENTLASPKSIIARQTFDQNMLSAAQVNLENGRSVRWRAKQCGVVALELELYDELLDDLNQNQAWKALGKFALSTDDATAFQGLEPTPGLVHGQWPRYNDQTFVNTANYHDKWSGTREAPDRNIKEVVQKYLTLSDQANNPKAMEMVQFTTDEGITDQMEISNLDMLQLASFDYHVARMLGLGYLDTDPAVMSGKFVYKLEYTTTADLGDGEGARTVTHTYLSLPTAIDDERLPYAVDLEAPQMGTQYNESAENQVKITDEQGYTQDGKTRFISLFAQALPEHDEGGFFAASDSFNFAQSTYPVYTGIEYKAQGGSWQRPELLNNVRHLAAVPTGVTPYAESVVLHLPDPGEALYVHREKKAGTHVYSSYGVNWFGRATRSSIAHSVTTNFPLKNNLLPPSGLQAVLVQPESPLLFTSQNDQQRLRQITNADKTLVRLHFQYHGFQELVRYKIIPEDMGNATDALHPNAIFPDAEELFADAIEIFFRSSAPQQLLGKAQHIQPDPQDALVAVVSTETYRVVSNGSEWVPTVAAHQADNFAGGVLVLEDKQYLIKEVIPNASTGSGPAIKIYKQEMTGGVDSNLPLNAALPTLKADGKFMAVENMQGNQAWGTTNPYGFKVQIGAQWAVHREVIQQPESSNVNTEFVEKSRGIWGQATIAATGQVGEYKISFTDGTQLANHPQFKPQGNSVNWYQGIVRIHEAAKPLGKRKNLQVVKIEGIGQAGLVLYVVDAERRQTGATQDIIQTGTQVSVNFYPGYQVHLYADSAWGLTESNVLPKVGEGVHYSIFGARSLATSKAMTSNISTPQLMFAQEVVQPKRPELPQGSLYATRPDVLGKAHYTLVTRFGHSPHAVLYYRMDEQALLNALYRPDTIKAIRTALEGLQDTAYVTNRWRNVLTFDYNYPADDPVNENGKFGVYPPTASGHRLPNPDRPPLFNGAEVPGQIKDRIRQAVLNAFVPLTEIPLLYQHIKGESYQPSPKPQVIRGKNGQLLLPEHPDFDIAPMAKKIGTHQVLFTDFGLDGTSNNVYFYAVREMGSTMQLGEFSPILGPVTLVNTQAPEAPQVKSVMPVLANEVAQGAPGMQFEINAYSSLQNIKRVNVYRTMEPTNSLSVRFMDLVKTVELGDQQAQKSIWVVKDDFAEVDFIPYGEPMYYRLTVDRAVTYADKQGNIVQGNVASLPSKLLISSMVDARTPSTPSLALEATPVNPQFELTNVRLSWTKTTHNGKYHLYKMNKQGSWEKVYELVSSDASLVVGLVDTALQSDRLLLKNTEGTNIYHHFKVVAENSSGLWSNEEKILTIAEG</sequence>
<comment type="caution">
    <text evidence="1">The sequence shown here is derived from an EMBL/GenBank/DDBJ whole genome shotgun (WGS) entry which is preliminary data.</text>
</comment>
<dbReference type="EMBL" id="AAWS01000079">
    <property type="protein sequence ID" value="EAY24165.1"/>
    <property type="molecule type" value="Genomic_DNA"/>
</dbReference>
<reference evidence="1 2" key="1">
    <citation type="submission" date="2007-01" db="EMBL/GenBank/DDBJ databases">
        <authorList>
            <person name="Haygood M."/>
            <person name="Podell S."/>
            <person name="Anderson C."/>
            <person name="Hopkinson B."/>
            <person name="Roe K."/>
            <person name="Barbeau K."/>
            <person name="Gaasterland T."/>
            <person name="Ferriera S."/>
            <person name="Johnson J."/>
            <person name="Kravitz S."/>
            <person name="Beeson K."/>
            <person name="Sutton G."/>
            <person name="Rogers Y.-H."/>
            <person name="Friedman R."/>
            <person name="Frazier M."/>
            <person name="Venter J.C."/>
        </authorList>
    </citation>
    <scope>NUCLEOTIDE SEQUENCE [LARGE SCALE GENOMIC DNA]</scope>
    <source>
        <strain evidence="1 2">ATCC 23134</strain>
    </source>
</reference>
<protein>
    <submittedName>
        <fullName evidence="1">Uncharacterized protein</fullName>
    </submittedName>
</protein>
<gene>
    <name evidence="1" type="ORF">M23134_00896</name>
</gene>
<dbReference type="eggNOG" id="COG2304">
    <property type="taxonomic scope" value="Bacteria"/>
</dbReference>
<evidence type="ECO:0000313" key="2">
    <source>
        <dbReference type="Proteomes" id="UP000004095"/>
    </source>
</evidence>
<accession>A1ZZL1</accession>
<keyword evidence="2" id="KW-1185">Reference proteome</keyword>
<dbReference type="Proteomes" id="UP000004095">
    <property type="component" value="Unassembled WGS sequence"/>
</dbReference>